<evidence type="ECO:0000313" key="5">
    <source>
        <dbReference type="EnsemblMetazoa" id="G17900.1:cds"/>
    </source>
</evidence>
<dbReference type="EnsemblMetazoa" id="G17900.1">
    <property type="protein sequence ID" value="G17900.1:cds"/>
    <property type="gene ID" value="G17900"/>
</dbReference>
<comment type="subcellular location">
    <subcellularLocation>
        <location evidence="1">Secreted</location>
    </subcellularLocation>
</comment>
<keyword evidence="2" id="KW-0964">Secreted</keyword>
<feature type="transmembrane region" description="Helical" evidence="4">
    <location>
        <begin position="32"/>
        <end position="53"/>
    </location>
</feature>
<dbReference type="GO" id="GO:0005576">
    <property type="term" value="C:extracellular region"/>
    <property type="evidence" value="ECO:0007669"/>
    <property type="project" value="UniProtKB-SubCell"/>
</dbReference>
<evidence type="ECO:0000256" key="2">
    <source>
        <dbReference type="ARBA" id="ARBA00022525"/>
    </source>
</evidence>
<evidence type="ECO:0000256" key="4">
    <source>
        <dbReference type="SAM" id="Phobius"/>
    </source>
</evidence>
<proteinExistence type="predicted"/>
<reference evidence="5" key="1">
    <citation type="submission" date="2022-08" db="UniProtKB">
        <authorList>
            <consortium name="EnsemblMetazoa"/>
        </authorList>
    </citation>
    <scope>IDENTIFICATION</scope>
    <source>
        <strain evidence="5">05x7-T-G4-1.051#20</strain>
    </source>
</reference>
<dbReference type="GO" id="GO:0008200">
    <property type="term" value="F:ion channel inhibitor activity"/>
    <property type="evidence" value="ECO:0007669"/>
    <property type="project" value="InterPro"/>
</dbReference>
<protein>
    <submittedName>
        <fullName evidence="5">Uncharacterized protein</fullName>
    </submittedName>
</protein>
<keyword evidence="3" id="KW-1015">Disulfide bond</keyword>
<sequence>MDDEGRVNSLNLILLVLVPEQVADKCSVRMTYFIAGIWILLISLNFGSCMYYADYDDDYYNQNKALDLFKSMDRRNYYLRQPICNSWNRHCLPWSNEIQHSCCGGLACKCNLWGQNCRCTTQLWGR</sequence>
<keyword evidence="6" id="KW-1185">Reference proteome</keyword>
<name>A0A8W8J929_MAGGI</name>
<dbReference type="CDD" id="cd12960">
    <property type="entry name" value="Spider_toxin"/>
    <property type="match status" value="1"/>
</dbReference>
<accession>A0A8W8J929</accession>
<keyword evidence="4" id="KW-0812">Transmembrane</keyword>
<dbReference type="Pfam" id="PF02819">
    <property type="entry name" value="Toxin_9"/>
    <property type="match status" value="1"/>
</dbReference>
<evidence type="ECO:0000256" key="3">
    <source>
        <dbReference type="ARBA" id="ARBA00023157"/>
    </source>
</evidence>
<keyword evidence="4" id="KW-1133">Transmembrane helix</keyword>
<keyword evidence="4" id="KW-0472">Membrane</keyword>
<dbReference type="Proteomes" id="UP000005408">
    <property type="component" value="Unassembled WGS sequence"/>
</dbReference>
<organism evidence="5 6">
    <name type="scientific">Magallana gigas</name>
    <name type="common">Pacific oyster</name>
    <name type="synonym">Crassostrea gigas</name>
    <dbReference type="NCBI Taxonomy" id="29159"/>
    <lineage>
        <taxon>Eukaryota</taxon>
        <taxon>Metazoa</taxon>
        <taxon>Spiralia</taxon>
        <taxon>Lophotrochozoa</taxon>
        <taxon>Mollusca</taxon>
        <taxon>Bivalvia</taxon>
        <taxon>Autobranchia</taxon>
        <taxon>Pteriomorphia</taxon>
        <taxon>Ostreida</taxon>
        <taxon>Ostreoidea</taxon>
        <taxon>Ostreidae</taxon>
        <taxon>Magallana</taxon>
    </lineage>
</organism>
<dbReference type="InterPro" id="IPR004169">
    <property type="entry name" value="Spidertoxin"/>
</dbReference>
<evidence type="ECO:0000313" key="6">
    <source>
        <dbReference type="Proteomes" id="UP000005408"/>
    </source>
</evidence>
<evidence type="ECO:0000256" key="1">
    <source>
        <dbReference type="ARBA" id="ARBA00004613"/>
    </source>
</evidence>
<dbReference type="AlphaFoldDB" id="A0A8W8J929"/>